<comment type="caution">
    <text evidence="1">The sequence shown here is derived from an EMBL/GenBank/DDBJ whole genome shotgun (WGS) entry which is preliminary data.</text>
</comment>
<organism evidence="1 2">
    <name type="scientific">Jeotgalibacillus soli</name>
    <dbReference type="NCBI Taxonomy" id="889306"/>
    <lineage>
        <taxon>Bacteria</taxon>
        <taxon>Bacillati</taxon>
        <taxon>Bacillota</taxon>
        <taxon>Bacilli</taxon>
        <taxon>Bacillales</taxon>
        <taxon>Caryophanaceae</taxon>
        <taxon>Jeotgalibacillus</taxon>
    </lineage>
</organism>
<dbReference type="Proteomes" id="UP000031938">
    <property type="component" value="Unassembled WGS sequence"/>
</dbReference>
<dbReference type="InterPro" id="IPR024562">
    <property type="entry name" value="YqhG"/>
</dbReference>
<dbReference type="OrthoDB" id="2433584at2"/>
<dbReference type="RefSeq" id="WP_041090253.1">
    <property type="nucleotide sequence ID" value="NZ_JXRP01000019.1"/>
</dbReference>
<gene>
    <name evidence="1" type="ORF">KP78_33460</name>
</gene>
<evidence type="ECO:0008006" key="3">
    <source>
        <dbReference type="Google" id="ProtNLM"/>
    </source>
</evidence>
<dbReference type="STRING" id="889306.KP78_33460"/>
<dbReference type="PATRIC" id="fig|889306.3.peg.3363"/>
<keyword evidence="2" id="KW-1185">Reference proteome</keyword>
<reference evidence="1 2" key="1">
    <citation type="submission" date="2015-01" db="EMBL/GenBank/DDBJ databases">
        <title>Genome sequencing of Jeotgalibacillus soli.</title>
        <authorList>
            <person name="Goh K.M."/>
            <person name="Chan K.-G."/>
            <person name="Yaakop A.S."/>
            <person name="Ee R."/>
            <person name="Gan H.M."/>
            <person name="Chan C.S."/>
        </authorList>
    </citation>
    <scope>NUCLEOTIDE SEQUENCE [LARGE SCALE GENOMIC DNA]</scope>
    <source>
        <strain evidence="1 2">P9</strain>
    </source>
</reference>
<proteinExistence type="predicted"/>
<protein>
    <recommendedName>
        <fullName evidence="3">YqhG</fullName>
    </recommendedName>
</protein>
<name>A0A0C2V5W4_9BACL</name>
<dbReference type="EMBL" id="JXRP01000019">
    <property type="protein sequence ID" value="KIL44382.1"/>
    <property type="molecule type" value="Genomic_DNA"/>
</dbReference>
<dbReference type="Pfam" id="PF11079">
    <property type="entry name" value="YqhG"/>
    <property type="match status" value="1"/>
</dbReference>
<accession>A0A0C2V5W4</accession>
<evidence type="ECO:0000313" key="1">
    <source>
        <dbReference type="EMBL" id="KIL44382.1"/>
    </source>
</evidence>
<sequence length="257" mass="29604">MENQHHWELVHRFLTIKRAEVIKGESHSHIRLTEELDRQFMNRPFYWHYRDAMNQPGEPMSITLVTQPTENTQNPTVIASMLDNTFRQLVEAAHMEAGFFKAFEHVSEQSSKSLNTPLYPWLMIQGVLTIDPPGASLNWCATAISLTTGAMRHDGENLLENLILKPQLPDFHFTVAPVIENDRAIEKILQQFEVQGNKLFTEEINQAKARYKQLSDTIETVENPVWKQELKEYASSLKPKIRLDNPIGGLLYLRAPN</sequence>
<evidence type="ECO:0000313" key="2">
    <source>
        <dbReference type="Proteomes" id="UP000031938"/>
    </source>
</evidence>
<dbReference type="AlphaFoldDB" id="A0A0C2V5W4"/>